<dbReference type="PANTHER" id="PTHR33165">
    <property type="entry name" value="F-BOX DOMAIN CONTAINING PROTEIN-LIKE-RELATED"/>
    <property type="match status" value="1"/>
</dbReference>
<dbReference type="AlphaFoldDB" id="M8C5V7"/>
<dbReference type="SUPFAM" id="SSF50998">
    <property type="entry name" value="Quinoprotein alcohol dehydrogenase-like"/>
    <property type="match status" value="1"/>
</dbReference>
<protein>
    <recommendedName>
        <fullName evidence="1">KIB1-4 beta-propeller domain-containing protein</fullName>
    </recommendedName>
</protein>
<feature type="domain" description="KIB1-4 beta-propeller" evidence="1">
    <location>
        <begin position="41"/>
        <end position="100"/>
    </location>
</feature>
<dbReference type="InterPro" id="IPR011047">
    <property type="entry name" value="Quinoprotein_ADH-like_sf"/>
</dbReference>
<reference evidence="2" key="1">
    <citation type="submission" date="2015-06" db="UniProtKB">
        <authorList>
            <consortium name="EnsemblPlants"/>
        </authorList>
    </citation>
    <scope>IDENTIFICATION</scope>
</reference>
<dbReference type="Pfam" id="PF03478">
    <property type="entry name" value="Beta-prop_KIB1-4"/>
    <property type="match status" value="1"/>
</dbReference>
<sequence length="298" mass="33485">MVCPHGCGVIDPRFHLRRWMMLPEGHGLYPSHASLRGYIHFFNLDTGKFVRVKLPVFNDHCVLDSAEGLLVMQRDEDTAIRLFHPFTGDVVDLPPLVTLVPHINPDLPGAFHPMQKFHYLRGEDHVGSSLPPPKLIATISIDKLTRPLCLVECDSQILVTGYTDSSLSRMLVNRLADLTLEKLISIRSIGDKALFLNNERSLSVSSNGALPTVVSTTIVQTSPKDGSLTQYHLSTDTWSRPMDGCILSGPVFGPCCLIYHIYTCCKREFWNKGQLYNRKKGCKWQVKGKWRLGVCRLS</sequence>
<evidence type="ECO:0000313" key="2">
    <source>
        <dbReference type="EnsemblPlants" id="EMT32705"/>
    </source>
</evidence>
<name>M8C5V7_AEGTA</name>
<organism evidence="2">
    <name type="scientific">Aegilops tauschii</name>
    <name type="common">Tausch's goatgrass</name>
    <name type="synonym">Aegilops squarrosa</name>
    <dbReference type="NCBI Taxonomy" id="37682"/>
    <lineage>
        <taxon>Eukaryota</taxon>
        <taxon>Viridiplantae</taxon>
        <taxon>Streptophyta</taxon>
        <taxon>Embryophyta</taxon>
        <taxon>Tracheophyta</taxon>
        <taxon>Spermatophyta</taxon>
        <taxon>Magnoliopsida</taxon>
        <taxon>Liliopsida</taxon>
        <taxon>Poales</taxon>
        <taxon>Poaceae</taxon>
        <taxon>BOP clade</taxon>
        <taxon>Pooideae</taxon>
        <taxon>Triticodae</taxon>
        <taxon>Triticeae</taxon>
        <taxon>Triticinae</taxon>
        <taxon>Aegilops</taxon>
    </lineage>
</organism>
<dbReference type="PANTHER" id="PTHR33165:SF49">
    <property type="entry name" value="DUF295 DOMAIN-CONTAINING PROTEIN"/>
    <property type="match status" value="1"/>
</dbReference>
<dbReference type="InterPro" id="IPR005174">
    <property type="entry name" value="KIB1-4_b-propeller"/>
</dbReference>
<accession>M8C5V7</accession>
<dbReference type="EnsemblPlants" id="EMT32705">
    <property type="protein sequence ID" value="EMT32705"/>
    <property type="gene ID" value="F775_14513"/>
</dbReference>
<proteinExistence type="predicted"/>
<evidence type="ECO:0000259" key="1">
    <source>
        <dbReference type="Pfam" id="PF03478"/>
    </source>
</evidence>
<dbReference type="ExpressionAtlas" id="M8C5V7">
    <property type="expression patterns" value="baseline"/>
</dbReference>